<keyword evidence="28" id="KW-1185">Reference proteome</keyword>
<dbReference type="InterPro" id="IPR036259">
    <property type="entry name" value="MFS_trans_sf"/>
</dbReference>
<dbReference type="Proteomes" id="UP001165740">
    <property type="component" value="Chromosome 17"/>
</dbReference>
<keyword evidence="7 26" id="KW-0812">Transmembrane</keyword>
<dbReference type="RefSeq" id="XP_055871947.1">
    <property type="nucleotide sequence ID" value="XM_056015972.1"/>
</dbReference>
<keyword evidence="6" id="KW-1003">Cell membrane</keyword>
<evidence type="ECO:0000313" key="29">
    <source>
        <dbReference type="RefSeq" id="XP_055871947.1"/>
    </source>
</evidence>
<reference evidence="29 30" key="1">
    <citation type="submission" date="2025-04" db="UniProtKB">
        <authorList>
            <consortium name="RefSeq"/>
        </authorList>
    </citation>
    <scope>IDENTIFICATION</scope>
</reference>
<feature type="transmembrane region" description="Helical" evidence="26">
    <location>
        <begin position="434"/>
        <end position="455"/>
    </location>
</feature>
<evidence type="ECO:0000256" key="15">
    <source>
        <dbReference type="ARBA" id="ARBA00050101"/>
    </source>
</evidence>
<dbReference type="FunFam" id="1.20.1250.20:FF:000003">
    <property type="entry name" value="Solute carrier family 17 member 3"/>
    <property type="match status" value="1"/>
</dbReference>
<keyword evidence="12" id="KW-0325">Glycoprotein</keyword>
<dbReference type="OMA" id="PCISARI"/>
<evidence type="ECO:0000313" key="30">
    <source>
        <dbReference type="RefSeq" id="XP_055871948.1"/>
    </source>
</evidence>
<dbReference type="FunFam" id="1.20.1250.20:FF:000067">
    <property type="entry name" value="sialin isoform X2"/>
    <property type="match status" value="1"/>
</dbReference>
<comment type="catalytic activity">
    <reaction evidence="18">
        <text>N-acetyl-L-aspartyl-L-glutamate(out) = N-acetyl-L-aspartyl-L-glutamate(in)</text>
        <dbReference type="Rhea" id="RHEA:72599"/>
        <dbReference type="ChEBI" id="CHEBI:76931"/>
    </reaction>
    <physiologicalReaction direction="left-to-right" evidence="18">
        <dbReference type="Rhea" id="RHEA:72600"/>
    </physiologicalReaction>
</comment>
<evidence type="ECO:0000256" key="4">
    <source>
        <dbReference type="ARBA" id="ARBA00004656"/>
    </source>
</evidence>
<evidence type="ECO:0000256" key="17">
    <source>
        <dbReference type="ARBA" id="ARBA00050625"/>
    </source>
</evidence>
<proteinExistence type="predicted"/>
<dbReference type="GO" id="GO:0030672">
    <property type="term" value="C:synaptic vesicle membrane"/>
    <property type="evidence" value="ECO:0007669"/>
    <property type="project" value="UniProtKB-SubCell"/>
</dbReference>
<name>A0A9W2ZAD6_BIOGL</name>
<evidence type="ECO:0000256" key="16">
    <source>
        <dbReference type="ARBA" id="ARBA00050554"/>
    </source>
</evidence>
<feature type="transmembrane region" description="Helical" evidence="26">
    <location>
        <begin position="204"/>
        <end position="226"/>
    </location>
</feature>
<dbReference type="AlphaFoldDB" id="A0A9W2ZAD6"/>
<keyword evidence="9 26" id="KW-1133">Transmembrane helix</keyword>
<evidence type="ECO:0000256" key="26">
    <source>
        <dbReference type="SAM" id="Phobius"/>
    </source>
</evidence>
<evidence type="ECO:0000256" key="14">
    <source>
        <dbReference type="ARBA" id="ARBA00023329"/>
    </source>
</evidence>
<comment type="catalytic activity">
    <reaction evidence="19">
        <text>L-glutamate(out) = L-glutamate(in)</text>
        <dbReference type="Rhea" id="RHEA:66336"/>
        <dbReference type="ChEBI" id="CHEBI:29985"/>
    </reaction>
    <physiologicalReaction direction="left-to-right" evidence="19">
        <dbReference type="Rhea" id="RHEA:66337"/>
    </physiologicalReaction>
</comment>
<dbReference type="GO" id="GO:0005765">
    <property type="term" value="C:lysosomal membrane"/>
    <property type="evidence" value="ECO:0007669"/>
    <property type="project" value="UniProtKB-SubCell"/>
</dbReference>
<evidence type="ECO:0000256" key="1">
    <source>
        <dbReference type="ARBA" id="ARBA00004432"/>
    </source>
</evidence>
<dbReference type="GO" id="GO:0006820">
    <property type="term" value="P:monoatomic anion transport"/>
    <property type="evidence" value="ECO:0007669"/>
    <property type="project" value="TreeGrafter"/>
</dbReference>
<evidence type="ECO:0000256" key="23">
    <source>
        <dbReference type="ARBA" id="ARBA00080244"/>
    </source>
</evidence>
<accession>A0A9W2ZAD6</accession>
<evidence type="ECO:0000256" key="8">
    <source>
        <dbReference type="ARBA" id="ARBA00022847"/>
    </source>
</evidence>
<feature type="transmembrane region" description="Helical" evidence="26">
    <location>
        <begin position="49"/>
        <end position="67"/>
    </location>
</feature>
<comment type="function">
    <text evidence="21">Receptor for CM101, a polysaccharide produced by group B Streptococcus with antipathoangiogenic properties.</text>
</comment>
<organism evidence="28 29">
    <name type="scientific">Biomphalaria glabrata</name>
    <name type="common">Bloodfluke planorb</name>
    <name type="synonym">Freshwater snail</name>
    <dbReference type="NCBI Taxonomy" id="6526"/>
    <lineage>
        <taxon>Eukaryota</taxon>
        <taxon>Metazoa</taxon>
        <taxon>Spiralia</taxon>
        <taxon>Lophotrochozoa</taxon>
        <taxon>Mollusca</taxon>
        <taxon>Gastropoda</taxon>
        <taxon>Heterobranchia</taxon>
        <taxon>Euthyneura</taxon>
        <taxon>Panpulmonata</taxon>
        <taxon>Hygrophila</taxon>
        <taxon>Lymnaeoidea</taxon>
        <taxon>Planorbidae</taxon>
        <taxon>Biomphalaria</taxon>
    </lineage>
</organism>
<evidence type="ECO:0000256" key="6">
    <source>
        <dbReference type="ARBA" id="ARBA00022475"/>
    </source>
</evidence>
<keyword evidence="11 26" id="KW-0472">Membrane</keyword>
<dbReference type="SUPFAM" id="SSF103473">
    <property type="entry name" value="MFS general substrate transporter"/>
    <property type="match status" value="1"/>
</dbReference>
<comment type="catalytic activity">
    <reaction evidence="15">
        <text>2 nitrate(out) + H(+)(out) = 2 nitrate(in) + H(+)(in)</text>
        <dbReference type="Rhea" id="RHEA:71539"/>
        <dbReference type="ChEBI" id="CHEBI:15378"/>
        <dbReference type="ChEBI" id="CHEBI:17632"/>
    </reaction>
    <physiologicalReaction direction="left-to-right" evidence="15">
        <dbReference type="Rhea" id="RHEA:71540"/>
    </physiologicalReaction>
</comment>
<evidence type="ECO:0000256" key="20">
    <source>
        <dbReference type="ARBA" id="ARBA00051612"/>
    </source>
</evidence>
<comment type="catalytic activity">
    <reaction evidence="16">
        <text>L-aspartate(out) = L-aspartate(in)</text>
        <dbReference type="Rhea" id="RHEA:66332"/>
        <dbReference type="ChEBI" id="CHEBI:29991"/>
    </reaction>
    <physiologicalReaction direction="left-to-right" evidence="16">
        <dbReference type="Rhea" id="RHEA:66333"/>
    </physiologicalReaction>
</comment>
<evidence type="ECO:0000256" key="5">
    <source>
        <dbReference type="ARBA" id="ARBA00022448"/>
    </source>
</evidence>
<dbReference type="InterPro" id="IPR020846">
    <property type="entry name" value="MFS_dom"/>
</dbReference>
<evidence type="ECO:0000256" key="13">
    <source>
        <dbReference type="ARBA" id="ARBA00023228"/>
    </source>
</evidence>
<evidence type="ECO:0000256" key="18">
    <source>
        <dbReference type="ARBA" id="ARBA00051403"/>
    </source>
</evidence>
<feature type="transmembrane region" description="Helical" evidence="26">
    <location>
        <begin position="401"/>
        <end position="422"/>
    </location>
</feature>
<evidence type="ECO:0000256" key="3">
    <source>
        <dbReference type="ARBA" id="ARBA00004638"/>
    </source>
</evidence>
<dbReference type="RefSeq" id="XP_055871948.1">
    <property type="nucleotide sequence ID" value="XM_056015973.1"/>
</dbReference>
<keyword evidence="14" id="KW-0968">Cytoplasmic vesicle</keyword>
<dbReference type="OrthoDB" id="2985014at2759"/>
<feature type="transmembrane region" description="Helical" evidence="26">
    <location>
        <begin position="143"/>
        <end position="161"/>
    </location>
</feature>
<comment type="catalytic activity">
    <reaction evidence="17">
        <text>N-acetylneuraminate(in) + H(+)(in) = N-acetylneuraminate(out) + H(+)(out)</text>
        <dbReference type="Rhea" id="RHEA:28987"/>
        <dbReference type="ChEBI" id="CHEBI:15378"/>
        <dbReference type="ChEBI" id="CHEBI:35418"/>
    </reaction>
    <physiologicalReaction direction="right-to-left" evidence="17">
        <dbReference type="Rhea" id="RHEA:28989"/>
    </physiologicalReaction>
</comment>
<gene>
    <name evidence="29 30" type="primary">LOC106053783</name>
</gene>
<evidence type="ECO:0000256" key="9">
    <source>
        <dbReference type="ARBA" id="ARBA00022989"/>
    </source>
</evidence>
<dbReference type="GO" id="GO:0016323">
    <property type="term" value="C:basolateral plasma membrane"/>
    <property type="evidence" value="ECO:0007669"/>
    <property type="project" value="UniProtKB-SubCell"/>
</dbReference>
<keyword evidence="13" id="KW-0458">Lysosome</keyword>
<evidence type="ECO:0000256" key="21">
    <source>
        <dbReference type="ARBA" id="ARBA00056891"/>
    </source>
</evidence>
<dbReference type="GO" id="GO:0046942">
    <property type="term" value="P:carboxylic acid transport"/>
    <property type="evidence" value="ECO:0007669"/>
    <property type="project" value="UniProtKB-ARBA"/>
</dbReference>
<evidence type="ECO:0000256" key="22">
    <source>
        <dbReference type="ARBA" id="ARBA00069713"/>
    </source>
</evidence>
<dbReference type="Pfam" id="PF07690">
    <property type="entry name" value="MFS_1"/>
    <property type="match status" value="1"/>
</dbReference>
<dbReference type="CDD" id="cd17318">
    <property type="entry name" value="MFS_SLC17"/>
    <property type="match status" value="1"/>
</dbReference>
<evidence type="ECO:0000256" key="2">
    <source>
        <dbReference type="ARBA" id="ARBA00004554"/>
    </source>
</evidence>
<evidence type="ECO:0000256" key="25">
    <source>
        <dbReference type="ARBA" id="ARBA00081925"/>
    </source>
</evidence>
<feature type="transmembrane region" description="Helical" evidence="26">
    <location>
        <begin position="467"/>
        <end position="489"/>
    </location>
</feature>
<evidence type="ECO:0000256" key="10">
    <source>
        <dbReference type="ARBA" id="ARBA00023018"/>
    </source>
</evidence>
<evidence type="ECO:0000256" key="12">
    <source>
        <dbReference type="ARBA" id="ARBA00023180"/>
    </source>
</evidence>
<feature type="transmembrane region" description="Helical" evidence="26">
    <location>
        <begin position="338"/>
        <end position="355"/>
    </location>
</feature>
<evidence type="ECO:0000256" key="24">
    <source>
        <dbReference type="ARBA" id="ARBA00081195"/>
    </source>
</evidence>
<evidence type="ECO:0000259" key="27">
    <source>
        <dbReference type="PROSITE" id="PS50850"/>
    </source>
</evidence>
<feature type="transmembrane region" description="Helical" evidence="26">
    <location>
        <begin position="376"/>
        <end position="395"/>
    </location>
</feature>
<keyword evidence="8" id="KW-0769">Symport</keyword>
<evidence type="ECO:0000256" key="7">
    <source>
        <dbReference type="ARBA" id="ARBA00022692"/>
    </source>
</evidence>
<dbReference type="PROSITE" id="PS50850">
    <property type="entry name" value="MFS"/>
    <property type="match status" value="1"/>
</dbReference>
<comment type="catalytic activity">
    <reaction evidence="20">
        <text>D-glucuronate(out) + H(+)(out) = D-glucuronate(in) + H(+)(in)</text>
        <dbReference type="Rhea" id="RHEA:72591"/>
        <dbReference type="ChEBI" id="CHEBI:15378"/>
        <dbReference type="ChEBI" id="CHEBI:58720"/>
    </reaction>
    <physiologicalReaction direction="left-to-right" evidence="20">
        <dbReference type="Rhea" id="RHEA:72592"/>
    </physiologicalReaction>
</comment>
<comment type="subcellular location">
    <subcellularLocation>
        <location evidence="2">Basolateral cell membrane</location>
        <topology evidence="2">Multi-pass membrane protein</topology>
    </subcellularLocation>
    <subcellularLocation>
        <location evidence="3">Cytoplasmic vesicle</location>
        <location evidence="3">Secretory vesicle membrane</location>
        <topology evidence="3">Multi-pass membrane protein</topology>
    </subcellularLocation>
    <subcellularLocation>
        <location evidence="1">Cytoplasmic vesicle</location>
        <location evidence="1">Secretory vesicle</location>
        <location evidence="1">Synaptic vesicle membrane</location>
    </subcellularLocation>
    <subcellularLocation>
        <location evidence="4">Lysosome membrane</location>
    </subcellularLocation>
</comment>
<protein>
    <recommendedName>
        <fullName evidence="22">Sialin</fullName>
    </recommendedName>
    <alternativeName>
        <fullName evidence="25">H(+)/nitrate cotransporter</fullName>
    </alternativeName>
    <alternativeName>
        <fullName evidence="23">H(+)/sialic acid cotransporter</fullName>
    </alternativeName>
    <alternativeName>
        <fullName evidence="24">Vesicular excitatory amino acid transporter</fullName>
    </alternativeName>
</protein>
<sequence length="583" mass="64732">MAPHQSHLNNVLVESLESSVNCCDGHDKQSSTLLATKAVELPSQWYIPARYVLALWSFLGFINMFTLRMDLNIAILAMVDNSNATMQVMHVPITTAATLINNQSSKFHWSESDQDILLGSFFYGYCSTQILGGYLSSKIGPKIILGVGIMINSFLSLVTPLAALKSYYLIVVIRVLQGLAQGLAQPCMHTMWSKWAPDSEKSWLMTITYSGCQVGTVIATWATGYIADSAVLDGWPLVFYVFGGCGMIWSFGWLLLVHDTPGKHPRISQKELEYITSNILIPGSHISVKPRLCKILRTPALMAIVAAHFANDWGCFALTVCLPSYLHRVLNYHIRQNGFLSSLPFIVLVVTNPLSGYLADMLRGRNILSTKNTRKLVNSIGLFIPSALMFSVCYVDSDRNLIVALLTMAVGFSGFTMAGYSVNHLDIAPTFAGVLYGLTNTIGTTTGFIGPAILASLTGEVNNKHHWIIFFYITSGIFFFGGLVFLLLAEGEPQNWGDFQRSRSVSYNSNYSKEVEHIQPPKVDISSDDDFLVPPQNVHSDNSIQSPETSEDLENSELEALIDHRRQRRTENVKSFLHMMYSF</sequence>
<dbReference type="InterPro" id="IPR050382">
    <property type="entry name" value="MFS_Na/Anion_cotransporter"/>
</dbReference>
<feature type="domain" description="Major facilitator superfamily (MFS) profile" evidence="27">
    <location>
        <begin position="49"/>
        <end position="493"/>
    </location>
</feature>
<dbReference type="Gene3D" id="1.20.1250.20">
    <property type="entry name" value="MFS general substrate transporter like domains"/>
    <property type="match status" value="2"/>
</dbReference>
<dbReference type="PANTHER" id="PTHR11662">
    <property type="entry name" value="SOLUTE CARRIER FAMILY 17"/>
    <property type="match status" value="1"/>
</dbReference>
<keyword evidence="10" id="KW-0770">Synapse</keyword>
<dbReference type="GeneID" id="106053783"/>
<keyword evidence="5" id="KW-0813">Transport</keyword>
<feature type="transmembrane region" description="Helical" evidence="26">
    <location>
        <begin position="238"/>
        <end position="257"/>
    </location>
</feature>
<evidence type="ECO:0000256" key="19">
    <source>
        <dbReference type="ARBA" id="ARBA00051447"/>
    </source>
</evidence>
<dbReference type="InterPro" id="IPR011701">
    <property type="entry name" value="MFS"/>
</dbReference>
<evidence type="ECO:0000256" key="11">
    <source>
        <dbReference type="ARBA" id="ARBA00023136"/>
    </source>
</evidence>
<dbReference type="GO" id="GO:0015293">
    <property type="term" value="F:symporter activity"/>
    <property type="evidence" value="ECO:0007669"/>
    <property type="project" value="UniProtKB-KW"/>
</dbReference>
<dbReference type="PANTHER" id="PTHR11662:SF399">
    <property type="entry name" value="FI19708P1-RELATED"/>
    <property type="match status" value="1"/>
</dbReference>
<evidence type="ECO:0000313" key="28">
    <source>
        <dbReference type="Proteomes" id="UP001165740"/>
    </source>
</evidence>